<dbReference type="EMBL" id="RBKU01000001">
    <property type="protein sequence ID" value="RKR84529.1"/>
    <property type="molecule type" value="Genomic_DNA"/>
</dbReference>
<accession>A0A495J8Z8</accession>
<dbReference type="InterPro" id="IPR012808">
    <property type="entry name" value="CHP02453"/>
</dbReference>
<reference evidence="1 2" key="1">
    <citation type="submission" date="2018-10" db="EMBL/GenBank/DDBJ databases">
        <title>Genomic Encyclopedia of Archaeal and Bacterial Type Strains, Phase II (KMG-II): from individual species to whole genera.</title>
        <authorList>
            <person name="Goeker M."/>
        </authorList>
    </citation>
    <scope>NUCLEOTIDE SEQUENCE [LARGE SCALE GENOMIC DNA]</scope>
    <source>
        <strain evidence="1 2">DSM 18602</strain>
    </source>
</reference>
<evidence type="ECO:0000313" key="2">
    <source>
        <dbReference type="Proteomes" id="UP000268007"/>
    </source>
</evidence>
<dbReference type="AlphaFoldDB" id="A0A495J8Z8"/>
<keyword evidence="2" id="KW-1185">Reference proteome</keyword>
<dbReference type="PANTHER" id="PTHR36452:SF1">
    <property type="entry name" value="DUF2461 DOMAIN-CONTAINING PROTEIN"/>
    <property type="match status" value="1"/>
</dbReference>
<gene>
    <name evidence="1" type="ORF">BDD43_4771</name>
</gene>
<sequence>MISPVLPASSFNLMRQLKLNNNREWFAQNKEAYQKELALVEGFAHAMLQNLNTHDVIETPSGKKSLHRIYRDVRFSKDKTPFKANWTGGFRRATKYRRGGYYYHFEPGNNFLLAGFWSPNAQDLKLIRDDIAFSAEPLRNILNSPSFVKNFGTLQGETLKTSPKGYDVTHNAIDLLRYKQFLVIRRFTDEEVLSQPFFDTACQTFREMRPFLNYMSEVLSADVNGVSI</sequence>
<comment type="caution">
    <text evidence="1">The sequence shown here is derived from an EMBL/GenBank/DDBJ whole genome shotgun (WGS) entry which is preliminary data.</text>
</comment>
<evidence type="ECO:0000313" key="1">
    <source>
        <dbReference type="EMBL" id="RKR84529.1"/>
    </source>
</evidence>
<dbReference type="OrthoDB" id="9794241at2"/>
<dbReference type="RefSeq" id="WP_121200213.1">
    <property type="nucleotide sequence ID" value="NZ_RBKU01000001.1"/>
</dbReference>
<proteinExistence type="predicted"/>
<dbReference type="InterPro" id="IPR015996">
    <property type="entry name" value="UCP028451"/>
</dbReference>
<dbReference type="Pfam" id="PF09365">
    <property type="entry name" value="DUF2461"/>
    <property type="match status" value="1"/>
</dbReference>
<organism evidence="1 2">
    <name type="scientific">Mucilaginibacter gracilis</name>
    <dbReference type="NCBI Taxonomy" id="423350"/>
    <lineage>
        <taxon>Bacteria</taxon>
        <taxon>Pseudomonadati</taxon>
        <taxon>Bacteroidota</taxon>
        <taxon>Sphingobacteriia</taxon>
        <taxon>Sphingobacteriales</taxon>
        <taxon>Sphingobacteriaceae</taxon>
        <taxon>Mucilaginibacter</taxon>
    </lineage>
</organism>
<dbReference type="PIRSF" id="PIRSF028451">
    <property type="entry name" value="UCP028451"/>
    <property type="match status" value="1"/>
</dbReference>
<dbReference type="PANTHER" id="PTHR36452">
    <property type="entry name" value="CHROMOSOME 12, WHOLE GENOME SHOTGUN SEQUENCE"/>
    <property type="match status" value="1"/>
</dbReference>
<dbReference type="NCBIfam" id="TIGR02453">
    <property type="entry name" value="TIGR02453 family protein"/>
    <property type="match status" value="1"/>
</dbReference>
<name>A0A495J8Z8_9SPHI</name>
<protein>
    <submittedName>
        <fullName evidence="1">Uncharacterized protein (TIGR02453 family)</fullName>
    </submittedName>
</protein>
<dbReference type="Proteomes" id="UP000268007">
    <property type="component" value="Unassembled WGS sequence"/>
</dbReference>